<dbReference type="Pfam" id="PF00657">
    <property type="entry name" value="Lipase_GDSL"/>
    <property type="match status" value="1"/>
</dbReference>
<dbReference type="PANTHER" id="PTHR45642">
    <property type="entry name" value="GDSL ESTERASE/LIPASE EXL3"/>
    <property type="match status" value="1"/>
</dbReference>
<feature type="signal peptide" evidence="2">
    <location>
        <begin position="1"/>
        <end position="37"/>
    </location>
</feature>
<accession>A0A1U8ADU9</accession>
<dbReference type="RefSeq" id="XP_010260393.1">
    <property type="nucleotide sequence ID" value="XM_010262091.2"/>
</dbReference>
<dbReference type="FunCoup" id="A0A1U8ADU9">
    <property type="interactions" value="70"/>
</dbReference>
<keyword evidence="3" id="KW-1185">Reference proteome</keyword>
<dbReference type="InterPro" id="IPR050592">
    <property type="entry name" value="GDSL_lipolytic_enzyme"/>
</dbReference>
<dbReference type="GeneID" id="104599518"/>
<dbReference type="SUPFAM" id="SSF52266">
    <property type="entry name" value="SGNH hydrolase"/>
    <property type="match status" value="1"/>
</dbReference>
<evidence type="ECO:0000256" key="2">
    <source>
        <dbReference type="SAM" id="SignalP"/>
    </source>
</evidence>
<dbReference type="InterPro" id="IPR035669">
    <property type="entry name" value="SGNH_plant_lipase-like"/>
</dbReference>
<dbReference type="GO" id="GO:0016788">
    <property type="term" value="F:hydrolase activity, acting on ester bonds"/>
    <property type="evidence" value="ECO:0007669"/>
    <property type="project" value="InterPro"/>
</dbReference>
<reference evidence="4" key="1">
    <citation type="submission" date="2025-08" db="UniProtKB">
        <authorList>
            <consortium name="RefSeq"/>
        </authorList>
    </citation>
    <scope>IDENTIFICATION</scope>
</reference>
<feature type="chain" id="PRO_5010549107" evidence="2">
    <location>
        <begin position="38"/>
        <end position="380"/>
    </location>
</feature>
<gene>
    <name evidence="4" type="primary">LOC104599518</name>
</gene>
<comment type="similarity">
    <text evidence="1">Belongs to the 'GDSL' lipolytic enzyme family.</text>
</comment>
<organism evidence="3 4">
    <name type="scientific">Nelumbo nucifera</name>
    <name type="common">Sacred lotus</name>
    <dbReference type="NCBI Taxonomy" id="4432"/>
    <lineage>
        <taxon>Eukaryota</taxon>
        <taxon>Viridiplantae</taxon>
        <taxon>Streptophyta</taxon>
        <taxon>Embryophyta</taxon>
        <taxon>Tracheophyta</taxon>
        <taxon>Spermatophyta</taxon>
        <taxon>Magnoliopsida</taxon>
        <taxon>Proteales</taxon>
        <taxon>Nelumbonaceae</taxon>
        <taxon>Nelumbo</taxon>
    </lineage>
</organism>
<dbReference type="AlphaFoldDB" id="A0A1U8ADU9"/>
<dbReference type="InterPro" id="IPR036514">
    <property type="entry name" value="SGNH_hydro_sf"/>
</dbReference>
<evidence type="ECO:0000256" key="1">
    <source>
        <dbReference type="ARBA" id="ARBA00008668"/>
    </source>
</evidence>
<dbReference type="Gene3D" id="3.40.50.1110">
    <property type="entry name" value="SGNH hydrolase"/>
    <property type="match status" value="1"/>
</dbReference>
<protein>
    <submittedName>
        <fullName evidence="4">GDSL esterase/lipase At5g45960-like</fullName>
    </submittedName>
</protein>
<dbReference type="eggNOG" id="ENOG502QUD3">
    <property type="taxonomic scope" value="Eukaryota"/>
</dbReference>
<dbReference type="PANTHER" id="PTHR45642:SF3">
    <property type="entry name" value="OS09G0540400 PROTEIN"/>
    <property type="match status" value="1"/>
</dbReference>
<dbReference type="InterPro" id="IPR001087">
    <property type="entry name" value="GDSL"/>
</dbReference>
<proteinExistence type="inferred from homology"/>
<evidence type="ECO:0000313" key="4">
    <source>
        <dbReference type="RefSeq" id="XP_010260393.1"/>
    </source>
</evidence>
<dbReference type="OrthoDB" id="1600564at2759"/>
<dbReference type="CDD" id="cd01837">
    <property type="entry name" value="SGNH_plant_lipase_like"/>
    <property type="match status" value="1"/>
</dbReference>
<evidence type="ECO:0000313" key="3">
    <source>
        <dbReference type="Proteomes" id="UP000189703"/>
    </source>
</evidence>
<dbReference type="FunFam" id="3.40.50.1110:FF:000003">
    <property type="entry name" value="GDSL esterase/lipase APG"/>
    <property type="match status" value="1"/>
</dbReference>
<dbReference type="InParanoid" id="A0A1U8ADU9"/>
<dbReference type="OMA" id="EADFGCN"/>
<dbReference type="KEGG" id="nnu:104599518"/>
<dbReference type="Proteomes" id="UP000189703">
    <property type="component" value="Unplaced"/>
</dbReference>
<sequence length="380" mass="42780">MPLSAKAKMSSSFPSFLLLLFLFLTVVLVTTSSVAQAQTQLKNRSLKSPFSAIYVFGDSTVDPGNNNYIKTLLKSNFTPYGRDFPNHKPTGRFTNGRLATDFIASYLGLKEFVPPYLDKTLSLQELMTGVSFASAGSGYDPLTSQLASVIDISKQLDYFREYKTRLEQAIGKKKTANIIEKSGVVISSGSDDFMFNYFLVPIRQLEFTVDSYQQFLIQNLWQTVESLWKLGVRKIAVSGLPPLGCLPLVITLNPINTNEIIERGCIEKYSSAARDYNQKLQVELATMKKHYAKLGGRIVYVDIYQPLLQLIQGHKQFGFKEWRRGCCGTGLVETTFLCNLKSPVCPDASKYIFWDSVHPTERTYFLIFNTFNATINTLLN</sequence>
<name>A0A1U8ADU9_NELNU</name>
<keyword evidence="2" id="KW-0732">Signal</keyword>